<feature type="compositionally biased region" description="Polar residues" evidence="2">
    <location>
        <begin position="64"/>
        <end position="73"/>
    </location>
</feature>
<evidence type="ECO:0008006" key="5">
    <source>
        <dbReference type="Google" id="ProtNLM"/>
    </source>
</evidence>
<dbReference type="Proteomes" id="UP000016931">
    <property type="component" value="Unassembled WGS sequence"/>
</dbReference>
<feature type="region of interest" description="Disordered" evidence="2">
    <location>
        <begin position="161"/>
        <end position="222"/>
    </location>
</feature>
<evidence type="ECO:0000256" key="1">
    <source>
        <dbReference type="SAM" id="Coils"/>
    </source>
</evidence>
<dbReference type="Gene3D" id="1.20.5.170">
    <property type="match status" value="1"/>
</dbReference>
<dbReference type="eggNOG" id="ENOG502SU86">
    <property type="taxonomic scope" value="Eukaryota"/>
</dbReference>
<gene>
    <name evidence="3" type="ORF">SEPMUDRAFT_148190</name>
</gene>
<reference evidence="3 4" key="1">
    <citation type="journal article" date="2012" name="PLoS Pathog.">
        <title>Diverse lifestyles and strategies of plant pathogenesis encoded in the genomes of eighteen Dothideomycetes fungi.</title>
        <authorList>
            <person name="Ohm R.A."/>
            <person name="Feau N."/>
            <person name="Henrissat B."/>
            <person name="Schoch C.L."/>
            <person name="Horwitz B.A."/>
            <person name="Barry K.W."/>
            <person name="Condon B.J."/>
            <person name="Copeland A.C."/>
            <person name="Dhillon B."/>
            <person name="Glaser F."/>
            <person name="Hesse C.N."/>
            <person name="Kosti I."/>
            <person name="LaButti K."/>
            <person name="Lindquist E.A."/>
            <person name="Lucas S."/>
            <person name="Salamov A.A."/>
            <person name="Bradshaw R.E."/>
            <person name="Ciuffetti L."/>
            <person name="Hamelin R.C."/>
            <person name="Kema G.H.J."/>
            <person name="Lawrence C."/>
            <person name="Scott J.A."/>
            <person name="Spatafora J.W."/>
            <person name="Turgeon B.G."/>
            <person name="de Wit P.J.G.M."/>
            <person name="Zhong S."/>
            <person name="Goodwin S.B."/>
            <person name="Grigoriev I.V."/>
        </authorList>
    </citation>
    <scope>NUCLEOTIDE SEQUENCE [LARGE SCALE GENOMIC DNA]</scope>
    <source>
        <strain evidence="3 4">SO2202</strain>
    </source>
</reference>
<dbReference type="GeneID" id="27901901"/>
<sequence length="420" mass="45542">MTCVLPTTPWHPFDNHHPWLSMNSDTASSHGALDKASSHGYVSPGSETRKSSTSSTKKRASRAGTRSVTTLSAAQLERKRANDREAQRAIRQRTKDHIDHLERTVNDLRGSQEQSEKMVHATQQRNRELEEEVVFLRTKLNEAGFNLNTLSNDGLRMSDSGLLSVPSTSPTNPVGASISRAGSSSTPSNHSAATQDSGSRHGSWQHGASYGGTPMGLPNAPAVANASNVTAWRSHENAQNLQPIQTSSSGLQDPMQAPGSANYQQGERVDWSGTPTSYQYVNQEQQRPQKYETTSAQQAQGYETASAQQAQGYQPSAYPPMGPQSEYPNISVSSSPSYQVQGQTSFPQPPSFQMAPMQIPTSAGGYTSPHTQMHAPPLSNSSFHSTAGEQTYGQQPAPPAMQYRDESANRAYPLTHYPNA</sequence>
<dbReference type="EMBL" id="KB456262">
    <property type="protein sequence ID" value="EMF14493.1"/>
    <property type="molecule type" value="Genomic_DNA"/>
</dbReference>
<proteinExistence type="predicted"/>
<dbReference type="InterPro" id="IPR046347">
    <property type="entry name" value="bZIP_sf"/>
</dbReference>
<feature type="compositionally biased region" description="Basic and acidic residues" evidence="2">
    <location>
        <begin position="76"/>
        <end position="87"/>
    </location>
</feature>
<feature type="compositionally biased region" description="Polar residues" evidence="2">
    <location>
        <begin position="378"/>
        <end position="394"/>
    </location>
</feature>
<feature type="region of interest" description="Disordered" evidence="2">
    <location>
        <begin position="367"/>
        <end position="420"/>
    </location>
</feature>
<accession>M3CL30</accession>
<evidence type="ECO:0000313" key="4">
    <source>
        <dbReference type="Proteomes" id="UP000016931"/>
    </source>
</evidence>
<protein>
    <recommendedName>
        <fullName evidence="5">BZIP domain-containing protein</fullName>
    </recommendedName>
</protein>
<dbReference type="GO" id="GO:0003700">
    <property type="term" value="F:DNA-binding transcription factor activity"/>
    <property type="evidence" value="ECO:0007669"/>
    <property type="project" value="InterPro"/>
</dbReference>
<feature type="region of interest" description="Disordered" evidence="2">
    <location>
        <begin position="245"/>
        <end position="326"/>
    </location>
</feature>
<keyword evidence="1" id="KW-0175">Coiled coil</keyword>
<dbReference type="OMA" id="YHDQRVE"/>
<dbReference type="RefSeq" id="XP_016762614.1">
    <property type="nucleotide sequence ID" value="XM_016904764.1"/>
</dbReference>
<dbReference type="OrthoDB" id="3535998at2759"/>
<feature type="compositionally biased region" description="Polar residues" evidence="2">
    <location>
        <begin position="273"/>
        <end position="314"/>
    </location>
</feature>
<dbReference type="AlphaFoldDB" id="M3CL30"/>
<dbReference type="HOGENOM" id="CLU_602650_0_0_1"/>
<feature type="region of interest" description="Disordered" evidence="2">
    <location>
        <begin position="25"/>
        <end position="87"/>
    </location>
</feature>
<name>M3CL30_SPHMS</name>
<keyword evidence="4" id="KW-1185">Reference proteome</keyword>
<dbReference type="SUPFAM" id="SSF57959">
    <property type="entry name" value="Leucine zipper domain"/>
    <property type="match status" value="1"/>
</dbReference>
<organism evidence="3 4">
    <name type="scientific">Sphaerulina musiva (strain SO2202)</name>
    <name type="common">Poplar stem canker fungus</name>
    <name type="synonym">Septoria musiva</name>
    <dbReference type="NCBI Taxonomy" id="692275"/>
    <lineage>
        <taxon>Eukaryota</taxon>
        <taxon>Fungi</taxon>
        <taxon>Dikarya</taxon>
        <taxon>Ascomycota</taxon>
        <taxon>Pezizomycotina</taxon>
        <taxon>Dothideomycetes</taxon>
        <taxon>Dothideomycetidae</taxon>
        <taxon>Mycosphaerellales</taxon>
        <taxon>Mycosphaerellaceae</taxon>
        <taxon>Sphaerulina</taxon>
    </lineage>
</organism>
<evidence type="ECO:0000256" key="2">
    <source>
        <dbReference type="SAM" id="MobiDB-lite"/>
    </source>
</evidence>
<feature type="coiled-coil region" evidence="1">
    <location>
        <begin position="112"/>
        <end position="139"/>
    </location>
</feature>
<feature type="compositionally biased region" description="Polar residues" evidence="2">
    <location>
        <begin position="165"/>
        <end position="202"/>
    </location>
</feature>
<dbReference type="CDD" id="cd14688">
    <property type="entry name" value="bZIP_YAP"/>
    <property type="match status" value="1"/>
</dbReference>
<evidence type="ECO:0000313" key="3">
    <source>
        <dbReference type="EMBL" id="EMF14493.1"/>
    </source>
</evidence>